<gene>
    <name evidence="2" type="ORF">P691DRAFT_789400</name>
</gene>
<name>A0A9P5X1B7_9AGAR</name>
<organism evidence="2 3">
    <name type="scientific">Macrolepiota fuliginosa MF-IS2</name>
    <dbReference type="NCBI Taxonomy" id="1400762"/>
    <lineage>
        <taxon>Eukaryota</taxon>
        <taxon>Fungi</taxon>
        <taxon>Dikarya</taxon>
        <taxon>Basidiomycota</taxon>
        <taxon>Agaricomycotina</taxon>
        <taxon>Agaricomycetes</taxon>
        <taxon>Agaricomycetidae</taxon>
        <taxon>Agaricales</taxon>
        <taxon>Agaricineae</taxon>
        <taxon>Agaricaceae</taxon>
        <taxon>Macrolepiota</taxon>
    </lineage>
</organism>
<protein>
    <submittedName>
        <fullName evidence="2">Uncharacterized protein</fullName>
    </submittedName>
</protein>
<feature type="region of interest" description="Disordered" evidence="1">
    <location>
        <begin position="1"/>
        <end position="28"/>
    </location>
</feature>
<feature type="region of interest" description="Disordered" evidence="1">
    <location>
        <begin position="126"/>
        <end position="146"/>
    </location>
</feature>
<reference evidence="2" key="1">
    <citation type="submission" date="2020-11" db="EMBL/GenBank/DDBJ databases">
        <authorList>
            <consortium name="DOE Joint Genome Institute"/>
            <person name="Ahrendt S."/>
            <person name="Riley R."/>
            <person name="Andreopoulos W."/>
            <person name="Labutti K."/>
            <person name="Pangilinan J."/>
            <person name="Ruiz-Duenas F.J."/>
            <person name="Barrasa J.M."/>
            <person name="Sanchez-Garcia M."/>
            <person name="Camarero S."/>
            <person name="Miyauchi S."/>
            <person name="Serrano A."/>
            <person name="Linde D."/>
            <person name="Babiker R."/>
            <person name="Drula E."/>
            <person name="Ayuso-Fernandez I."/>
            <person name="Pacheco R."/>
            <person name="Padilla G."/>
            <person name="Ferreira P."/>
            <person name="Barriuso J."/>
            <person name="Kellner H."/>
            <person name="Castanera R."/>
            <person name="Alfaro M."/>
            <person name="Ramirez L."/>
            <person name="Pisabarro A.G."/>
            <person name="Kuo A."/>
            <person name="Tritt A."/>
            <person name="Lipzen A."/>
            <person name="He G."/>
            <person name="Yan M."/>
            <person name="Ng V."/>
            <person name="Cullen D."/>
            <person name="Martin F."/>
            <person name="Rosso M.-N."/>
            <person name="Henrissat B."/>
            <person name="Hibbett D."/>
            <person name="Martinez A.T."/>
            <person name="Grigoriev I.V."/>
        </authorList>
    </citation>
    <scope>NUCLEOTIDE SEQUENCE</scope>
    <source>
        <strain evidence="2">MF-IS2</strain>
    </source>
</reference>
<keyword evidence="3" id="KW-1185">Reference proteome</keyword>
<proteinExistence type="predicted"/>
<dbReference type="EMBL" id="MU151626">
    <property type="protein sequence ID" value="KAF9442472.1"/>
    <property type="molecule type" value="Genomic_DNA"/>
</dbReference>
<evidence type="ECO:0000313" key="3">
    <source>
        <dbReference type="Proteomes" id="UP000807342"/>
    </source>
</evidence>
<evidence type="ECO:0000313" key="2">
    <source>
        <dbReference type="EMBL" id="KAF9442472.1"/>
    </source>
</evidence>
<dbReference type="Proteomes" id="UP000807342">
    <property type="component" value="Unassembled WGS sequence"/>
</dbReference>
<evidence type="ECO:0000256" key="1">
    <source>
        <dbReference type="SAM" id="MobiDB-lite"/>
    </source>
</evidence>
<accession>A0A9P5X1B7</accession>
<comment type="caution">
    <text evidence="2">The sequence shown here is derived from an EMBL/GenBank/DDBJ whole genome shotgun (WGS) entry which is preliminary data.</text>
</comment>
<sequence length="175" mass="19520">MSGLRLDINGSDEREGNPSAAGNGSDNARITTEYTMDFRRSFNWYPRMTHQHTRVTAFICSFSSALGHRNILTALHSHLDRSDGLSGPPDDTILCLPLVRAVVKLGVGRLLADSLVQCRTVMGNSTGTARTSSDIAREPKRKRSYVAKGNAEIRRERKQIKRNRKDGNTERLGYM</sequence>
<dbReference type="AlphaFoldDB" id="A0A9P5X1B7"/>